<evidence type="ECO:0000313" key="2">
    <source>
        <dbReference type="Proteomes" id="UP001208649"/>
    </source>
</evidence>
<organism evidence="1 2">
    <name type="scientific">Chryseobacterium edaphi</name>
    <dbReference type="NCBI Taxonomy" id="2976532"/>
    <lineage>
        <taxon>Bacteria</taxon>
        <taxon>Pseudomonadati</taxon>
        <taxon>Bacteroidota</taxon>
        <taxon>Flavobacteriia</taxon>
        <taxon>Flavobacteriales</taxon>
        <taxon>Weeksellaceae</taxon>
        <taxon>Chryseobacterium group</taxon>
        <taxon>Chryseobacterium</taxon>
    </lineage>
</organism>
<sequence length="112" mass="13370">MKKNNQSSGPDYKKIYMDIIHLKYPEKQQYCIKILSKDKLSATDIIRLNKIIFSLHSETTFSLNQKHRCYDKPAILEILDYQKKHNLNNTQVSKHFKISRNTLAKWKKKFLV</sequence>
<dbReference type="EMBL" id="JAOTEM010000001">
    <property type="protein sequence ID" value="MCU7615803.1"/>
    <property type="molecule type" value="Genomic_DNA"/>
</dbReference>
<protein>
    <submittedName>
        <fullName evidence="1">Helix-turn-helix domain-containing protein</fullName>
    </submittedName>
</protein>
<proteinExistence type="predicted"/>
<accession>A0ABT2W1J1</accession>
<name>A0ABT2W1J1_9FLAO</name>
<dbReference type="SUPFAM" id="SSF48295">
    <property type="entry name" value="TrpR-like"/>
    <property type="match status" value="1"/>
</dbReference>
<gene>
    <name evidence="1" type="ORF">NZ698_01215</name>
</gene>
<evidence type="ECO:0000313" key="1">
    <source>
        <dbReference type="EMBL" id="MCU7615803.1"/>
    </source>
</evidence>
<comment type="caution">
    <text evidence="1">The sequence shown here is derived from an EMBL/GenBank/DDBJ whole genome shotgun (WGS) entry which is preliminary data.</text>
</comment>
<dbReference type="InterPro" id="IPR010921">
    <property type="entry name" value="Trp_repressor/repl_initiator"/>
</dbReference>
<dbReference type="Proteomes" id="UP001208649">
    <property type="component" value="Unassembled WGS sequence"/>
</dbReference>
<keyword evidence="2" id="KW-1185">Reference proteome</keyword>
<reference evidence="2" key="1">
    <citation type="submission" date="2023-07" db="EMBL/GenBank/DDBJ databases">
        <title>Chryseobacterium sp. strain PBS4-4 Genome sequencing and assembly.</title>
        <authorList>
            <person name="Jung Y."/>
        </authorList>
    </citation>
    <scope>NUCLEOTIDE SEQUENCE [LARGE SCALE GENOMIC DNA]</scope>
    <source>
        <strain evidence="2">PBS4-4</strain>
    </source>
</reference>